<evidence type="ECO:0000256" key="1">
    <source>
        <dbReference type="SAM" id="MobiDB-lite"/>
    </source>
</evidence>
<proteinExistence type="predicted"/>
<dbReference type="AlphaFoldDB" id="A0A7S4V2X9"/>
<accession>A0A7S4V2X9</accession>
<reference evidence="2" key="1">
    <citation type="submission" date="2021-01" db="EMBL/GenBank/DDBJ databases">
        <authorList>
            <person name="Corre E."/>
            <person name="Pelletier E."/>
            <person name="Niang G."/>
            <person name="Scheremetjew M."/>
            <person name="Finn R."/>
            <person name="Kale V."/>
            <person name="Holt S."/>
            <person name="Cochrane G."/>
            <person name="Meng A."/>
            <person name="Brown T."/>
            <person name="Cohen L."/>
        </authorList>
    </citation>
    <scope>NUCLEOTIDE SEQUENCE</scope>
    <source>
        <strain evidence="2">CCMP3105</strain>
    </source>
</reference>
<gene>
    <name evidence="2" type="ORF">AMON00008_LOCUS692</name>
</gene>
<evidence type="ECO:0000313" key="2">
    <source>
        <dbReference type="EMBL" id="CAE4561073.1"/>
    </source>
</evidence>
<sequence>MHAAVQAESEHGRIELVPQSASVQVRGEQPGPSPRQPRRKQKQQTYDKKCVKYKDTEKAEGTSATFTKGFANYVGDVGAAARLVVLLATGVVVQVTLGCRQWATEVQEARHARVGYRSALDIAFRRLLDEPRMREDFWTAVYKRRMAKTGIGSRAPR</sequence>
<feature type="region of interest" description="Disordered" evidence="1">
    <location>
        <begin position="1"/>
        <end position="48"/>
    </location>
</feature>
<organism evidence="2">
    <name type="scientific">Alexandrium monilatum</name>
    <dbReference type="NCBI Taxonomy" id="311494"/>
    <lineage>
        <taxon>Eukaryota</taxon>
        <taxon>Sar</taxon>
        <taxon>Alveolata</taxon>
        <taxon>Dinophyceae</taxon>
        <taxon>Gonyaulacales</taxon>
        <taxon>Pyrocystaceae</taxon>
        <taxon>Alexandrium</taxon>
    </lineage>
</organism>
<protein>
    <submittedName>
        <fullName evidence="2">Uncharacterized protein</fullName>
    </submittedName>
</protein>
<name>A0A7S4V2X9_9DINO</name>
<dbReference type="EMBL" id="HBNR01000947">
    <property type="protein sequence ID" value="CAE4561073.1"/>
    <property type="molecule type" value="Transcribed_RNA"/>
</dbReference>